<gene>
    <name evidence="1" type="ORF">HUG12_17850</name>
</gene>
<sequence>MDSRRTFLRAVGAIGLAGASAGCIGVITGEEPAGFSAGVATVPSATLEETGYEPVGVEDVEVERTFSVAGQERRVVVTNRLAQYDKAVELPTGDSYQGALFAALTTPAVEVFGRTMNPVAELGSGELARRALGEFEGFGDLREDGTETATVLGSETEVGLFLTDAEIAAGVTAEVRIHVAEAVRAGEDFVVAIGAYPTLLSGEDDHVRTMMGDVEHADD</sequence>
<dbReference type="InterPro" id="IPR006311">
    <property type="entry name" value="TAT_signal"/>
</dbReference>
<dbReference type="KEGG" id="halu:HUG12_17850"/>
<keyword evidence="2" id="KW-1185">Reference proteome</keyword>
<dbReference type="PROSITE" id="PS51318">
    <property type="entry name" value="TAT"/>
    <property type="match status" value="1"/>
</dbReference>
<protein>
    <submittedName>
        <fullName evidence="1">Uncharacterized protein</fullName>
    </submittedName>
</protein>
<dbReference type="AlphaFoldDB" id="A0A7D5LCT7"/>
<name>A0A7D5LCT7_9EURY</name>
<dbReference type="InterPro" id="IPR045396">
    <property type="entry name" value="DUF6517"/>
</dbReference>
<dbReference type="RefSeq" id="WP_179270072.1">
    <property type="nucleotide sequence ID" value="NZ_CP058579.1"/>
</dbReference>
<dbReference type="PROSITE" id="PS51257">
    <property type="entry name" value="PROKAR_LIPOPROTEIN"/>
    <property type="match status" value="1"/>
</dbReference>
<accession>A0A7D5LCT7</accession>
<proteinExistence type="predicted"/>
<evidence type="ECO:0000313" key="1">
    <source>
        <dbReference type="EMBL" id="QLG63488.1"/>
    </source>
</evidence>
<evidence type="ECO:0000313" key="2">
    <source>
        <dbReference type="Proteomes" id="UP000509626"/>
    </source>
</evidence>
<dbReference type="Proteomes" id="UP000509626">
    <property type="component" value="Chromosome"/>
</dbReference>
<dbReference type="EMBL" id="CP058579">
    <property type="protein sequence ID" value="QLG63488.1"/>
    <property type="molecule type" value="Genomic_DNA"/>
</dbReference>
<reference evidence="1 2" key="1">
    <citation type="submission" date="2020-06" db="EMBL/GenBank/DDBJ databases">
        <title>NJ-3-1, isolated from saline soil.</title>
        <authorList>
            <person name="Cui H.L."/>
            <person name="Shi X."/>
        </authorList>
    </citation>
    <scope>NUCLEOTIDE SEQUENCE [LARGE SCALE GENOMIC DNA]</scope>
    <source>
        <strain evidence="1 2">NJ-3-1</strain>
    </source>
</reference>
<organism evidence="1 2">
    <name type="scientific">Halorarum salinum</name>
    <dbReference type="NCBI Taxonomy" id="2743089"/>
    <lineage>
        <taxon>Archaea</taxon>
        <taxon>Methanobacteriati</taxon>
        <taxon>Methanobacteriota</taxon>
        <taxon>Stenosarchaea group</taxon>
        <taxon>Halobacteria</taxon>
        <taxon>Halobacteriales</taxon>
        <taxon>Haloferacaceae</taxon>
        <taxon>Halorarum</taxon>
    </lineage>
</organism>
<dbReference type="GeneID" id="56039363"/>
<dbReference type="OrthoDB" id="205286at2157"/>
<dbReference type="Pfam" id="PF20127">
    <property type="entry name" value="DUF6517"/>
    <property type="match status" value="1"/>
</dbReference>